<dbReference type="InterPro" id="IPR010424">
    <property type="entry name" value="EutQ"/>
</dbReference>
<organism evidence="1 2">
    <name type="scientific">Anaerocolumna cellulosilytica</name>
    <dbReference type="NCBI Taxonomy" id="433286"/>
    <lineage>
        <taxon>Bacteria</taxon>
        <taxon>Bacillati</taxon>
        <taxon>Bacillota</taxon>
        <taxon>Clostridia</taxon>
        <taxon>Lachnospirales</taxon>
        <taxon>Lachnospiraceae</taxon>
        <taxon>Anaerocolumna</taxon>
    </lineage>
</organism>
<dbReference type="RefSeq" id="WP_184088646.1">
    <property type="nucleotide sequence ID" value="NZ_AP023367.1"/>
</dbReference>
<reference evidence="1 2" key="1">
    <citation type="journal article" date="2016" name="Int. J. Syst. Evol. Microbiol.">
        <title>Descriptions of Anaerotaenia torta gen. nov., sp. nov. and Anaerocolumna cellulosilytica gen. nov., sp. nov. isolated from a methanogenic reactor of cattle waste.</title>
        <authorList>
            <person name="Uek A."/>
            <person name="Ohtaki Y."/>
            <person name="Kaku N."/>
            <person name="Ueki K."/>
        </authorList>
    </citation>
    <scope>NUCLEOTIDE SEQUENCE [LARGE SCALE GENOMIC DNA]</scope>
    <source>
        <strain evidence="1 2">SN021</strain>
    </source>
</reference>
<accession>A0A6S6R0W0</accession>
<evidence type="ECO:0000313" key="1">
    <source>
        <dbReference type="EMBL" id="BCJ94969.1"/>
    </source>
</evidence>
<gene>
    <name evidence="1" type="primary">eutQ</name>
    <name evidence="1" type="ORF">acsn021_25380</name>
</gene>
<dbReference type="Pfam" id="PF06249">
    <property type="entry name" value="EutQ"/>
    <property type="match status" value="1"/>
</dbReference>
<dbReference type="KEGG" id="acel:acsn021_25380"/>
<proteinExistence type="predicted"/>
<dbReference type="PANTHER" id="PTHR36169:SF1">
    <property type="entry name" value="ACETATE KINASE EUTQ"/>
    <property type="match status" value="1"/>
</dbReference>
<dbReference type="PANTHER" id="PTHR36169">
    <property type="entry name" value="ETHANOLAMINE UTILIZATION PROTEIN EUTQ"/>
    <property type="match status" value="1"/>
</dbReference>
<dbReference type="Proteomes" id="UP000515561">
    <property type="component" value="Chromosome"/>
</dbReference>
<evidence type="ECO:0000313" key="2">
    <source>
        <dbReference type="Proteomes" id="UP000515561"/>
    </source>
</evidence>
<dbReference type="EMBL" id="AP023367">
    <property type="protein sequence ID" value="BCJ94969.1"/>
    <property type="molecule type" value="Genomic_DNA"/>
</dbReference>
<protein>
    <submittedName>
        <fullName evidence="1">Ethanolamine utilization protein EutQ</fullName>
    </submittedName>
</protein>
<dbReference type="CDD" id="cd02228">
    <property type="entry name" value="cupin_EutQ"/>
    <property type="match status" value="1"/>
</dbReference>
<dbReference type="AlphaFoldDB" id="A0A6S6R0W0"/>
<dbReference type="Gene3D" id="2.60.120.10">
    <property type="entry name" value="Jelly Rolls"/>
    <property type="match status" value="1"/>
</dbReference>
<name>A0A6S6R0W0_9FIRM</name>
<sequence length="146" mass="16352">MNISEELIKKIVESVIKESLAGNNEAEVEKEKDPSGIIKIPTAKVKCEPFGGAEGVALKDIVTLEEAPRMGAGIMELDHTSFEWTLTYDEYDMVIDGILEIEIDGRTVTAYPNDIIYIPKGSHIYFKTPSTARYAYFVYPANWQSQ</sequence>
<dbReference type="InterPro" id="IPR011051">
    <property type="entry name" value="RmlC_Cupin_sf"/>
</dbReference>
<dbReference type="SUPFAM" id="SSF51182">
    <property type="entry name" value="RmlC-like cupins"/>
    <property type="match status" value="1"/>
</dbReference>
<keyword evidence="2" id="KW-1185">Reference proteome</keyword>
<dbReference type="InterPro" id="IPR014710">
    <property type="entry name" value="RmlC-like_jellyroll"/>
</dbReference>